<keyword evidence="1" id="KW-0812">Transmembrane</keyword>
<dbReference type="Proteomes" id="UP000809431">
    <property type="component" value="Unassembled WGS sequence"/>
</dbReference>
<reference evidence="2 3" key="1">
    <citation type="submission" date="2021-01" db="EMBL/GenBank/DDBJ databases">
        <title>Draft Genome Sequence and Polyhydroxyalkanoate Biosynthetic Potential of Jeongeupia naejangsanensis Type Strain DSM 24253.</title>
        <authorList>
            <person name="Turrini P."/>
            <person name="Artuso I."/>
            <person name="Lugli G.A."/>
            <person name="Frangipani E."/>
            <person name="Ventura M."/>
            <person name="Visca P."/>
        </authorList>
    </citation>
    <scope>NUCLEOTIDE SEQUENCE [LARGE SCALE GENOMIC DNA]</scope>
    <source>
        <strain evidence="2 3">DSM 24253</strain>
    </source>
</reference>
<feature type="transmembrane region" description="Helical" evidence="1">
    <location>
        <begin position="12"/>
        <end position="31"/>
    </location>
</feature>
<sequence>MRLLADVLRYLWAAPCSALGLLLAMPALLLGGKAQIRHGVLEVAVPGTEYMRRRLGAITFGHVVLGGSKATLAQLRTHELEHVRQYERWGVVFLLAYPASSLIQLCRGRHPYWSNHFEVQARTRCAQRLAEQDKPAQADDKDPPRA</sequence>
<evidence type="ECO:0000313" key="3">
    <source>
        <dbReference type="Proteomes" id="UP000809431"/>
    </source>
</evidence>
<keyword evidence="1" id="KW-1133">Transmembrane helix</keyword>
<dbReference type="EMBL" id="JAESND010000007">
    <property type="protein sequence ID" value="MBM3116933.1"/>
    <property type="molecule type" value="Genomic_DNA"/>
</dbReference>
<proteinExistence type="predicted"/>
<gene>
    <name evidence="2" type="ORF">JMJ54_13950</name>
</gene>
<comment type="caution">
    <text evidence="2">The sequence shown here is derived from an EMBL/GenBank/DDBJ whole genome shotgun (WGS) entry which is preliminary data.</text>
</comment>
<evidence type="ECO:0000313" key="2">
    <source>
        <dbReference type="EMBL" id="MBM3116933.1"/>
    </source>
</evidence>
<evidence type="ECO:0008006" key="4">
    <source>
        <dbReference type="Google" id="ProtNLM"/>
    </source>
</evidence>
<name>A0ABS2BPF5_9NEIS</name>
<accession>A0ABS2BPF5</accession>
<keyword evidence="3" id="KW-1185">Reference proteome</keyword>
<evidence type="ECO:0000256" key="1">
    <source>
        <dbReference type="SAM" id="Phobius"/>
    </source>
</evidence>
<organism evidence="2 3">
    <name type="scientific">Jeongeupia naejangsanensis</name>
    <dbReference type="NCBI Taxonomy" id="613195"/>
    <lineage>
        <taxon>Bacteria</taxon>
        <taxon>Pseudomonadati</taxon>
        <taxon>Pseudomonadota</taxon>
        <taxon>Betaproteobacteria</taxon>
        <taxon>Neisseriales</taxon>
        <taxon>Chitinibacteraceae</taxon>
        <taxon>Jeongeupia</taxon>
    </lineage>
</organism>
<dbReference type="RefSeq" id="WP_203539166.1">
    <property type="nucleotide sequence ID" value="NZ_JAESND010000007.1"/>
</dbReference>
<protein>
    <recommendedName>
        <fullName evidence="4">Signal peptide prediction</fullName>
    </recommendedName>
</protein>
<keyword evidence="1" id="KW-0472">Membrane</keyword>